<dbReference type="InterPro" id="IPR008936">
    <property type="entry name" value="Rho_GTPase_activation_prot"/>
</dbReference>
<dbReference type="Gene3D" id="1.10.555.10">
    <property type="entry name" value="Rho GTPase activation protein"/>
    <property type="match status" value="1"/>
</dbReference>
<feature type="region of interest" description="Disordered" evidence="4">
    <location>
        <begin position="1"/>
        <end position="25"/>
    </location>
</feature>
<evidence type="ECO:0000313" key="8">
    <source>
        <dbReference type="Proteomes" id="UP001432322"/>
    </source>
</evidence>
<feature type="domain" description="Phorbol-ester/DAG-type" evidence="5">
    <location>
        <begin position="351"/>
        <end position="402"/>
    </location>
</feature>
<organism evidence="7 8">
    <name type="scientific">Pristionchus fissidentatus</name>
    <dbReference type="NCBI Taxonomy" id="1538716"/>
    <lineage>
        <taxon>Eukaryota</taxon>
        <taxon>Metazoa</taxon>
        <taxon>Ecdysozoa</taxon>
        <taxon>Nematoda</taxon>
        <taxon>Chromadorea</taxon>
        <taxon>Rhabditida</taxon>
        <taxon>Rhabditina</taxon>
        <taxon>Diplogasteromorpha</taxon>
        <taxon>Diplogasteroidea</taxon>
        <taxon>Neodiplogasteridae</taxon>
        <taxon>Pristionchus</taxon>
    </lineage>
</organism>
<dbReference type="Pfam" id="PF00620">
    <property type="entry name" value="RhoGAP"/>
    <property type="match status" value="1"/>
</dbReference>
<dbReference type="GO" id="GO:0051256">
    <property type="term" value="P:mitotic spindle midzone assembly"/>
    <property type="evidence" value="ECO:0007669"/>
    <property type="project" value="TreeGrafter"/>
</dbReference>
<feature type="region of interest" description="Disordered" evidence="4">
    <location>
        <begin position="186"/>
        <end position="235"/>
    </location>
</feature>
<dbReference type="SUPFAM" id="SSF57889">
    <property type="entry name" value="Cysteine-rich domain"/>
    <property type="match status" value="1"/>
</dbReference>
<dbReference type="SMART" id="SM00324">
    <property type="entry name" value="RhoGAP"/>
    <property type="match status" value="1"/>
</dbReference>
<dbReference type="GO" id="GO:0000281">
    <property type="term" value="P:mitotic cytokinesis"/>
    <property type="evidence" value="ECO:0007669"/>
    <property type="project" value="TreeGrafter"/>
</dbReference>
<dbReference type="GO" id="GO:0005096">
    <property type="term" value="F:GTPase activator activity"/>
    <property type="evidence" value="ECO:0007669"/>
    <property type="project" value="TreeGrafter"/>
</dbReference>
<evidence type="ECO:0000259" key="6">
    <source>
        <dbReference type="PROSITE" id="PS50238"/>
    </source>
</evidence>
<dbReference type="GO" id="GO:0046872">
    <property type="term" value="F:metal ion binding"/>
    <property type="evidence" value="ECO:0007669"/>
    <property type="project" value="UniProtKB-KW"/>
</dbReference>
<dbReference type="GO" id="GO:0030496">
    <property type="term" value="C:midbody"/>
    <property type="evidence" value="ECO:0007669"/>
    <property type="project" value="TreeGrafter"/>
</dbReference>
<dbReference type="PANTHER" id="PTHR46199:SF3">
    <property type="entry name" value="RAC GTPASE-ACTIVATING PROTEIN 1"/>
    <property type="match status" value="1"/>
</dbReference>
<keyword evidence="8" id="KW-1185">Reference proteome</keyword>
<comment type="caution">
    <text evidence="7">The sequence shown here is derived from an EMBL/GenBank/DDBJ whole genome shotgun (WGS) entry which is preliminary data.</text>
</comment>
<dbReference type="InterPro" id="IPR002219">
    <property type="entry name" value="PKC_DAG/PE"/>
</dbReference>
<evidence type="ECO:0000256" key="4">
    <source>
        <dbReference type="SAM" id="MobiDB-lite"/>
    </source>
</evidence>
<dbReference type="GO" id="GO:0007266">
    <property type="term" value="P:Rho protein signal transduction"/>
    <property type="evidence" value="ECO:0007669"/>
    <property type="project" value="TreeGrafter"/>
</dbReference>
<dbReference type="PROSITE" id="PS00479">
    <property type="entry name" value="ZF_DAG_PE_1"/>
    <property type="match status" value="1"/>
</dbReference>
<dbReference type="CDD" id="cd00029">
    <property type="entry name" value="C1"/>
    <property type="match status" value="1"/>
</dbReference>
<keyword evidence="2" id="KW-0862">Zinc</keyword>
<dbReference type="EMBL" id="BTSY01000004">
    <property type="protein sequence ID" value="GMT25508.1"/>
    <property type="molecule type" value="Genomic_DNA"/>
</dbReference>
<dbReference type="SMART" id="SM00109">
    <property type="entry name" value="C1"/>
    <property type="match status" value="1"/>
</dbReference>
<reference evidence="7" key="1">
    <citation type="submission" date="2023-10" db="EMBL/GenBank/DDBJ databases">
        <title>Genome assembly of Pristionchus species.</title>
        <authorList>
            <person name="Yoshida K."/>
            <person name="Sommer R.J."/>
        </authorList>
    </citation>
    <scope>NUCLEOTIDE SEQUENCE</scope>
    <source>
        <strain evidence="7">RS5133</strain>
    </source>
</reference>
<dbReference type="GO" id="GO:0005634">
    <property type="term" value="C:nucleus"/>
    <property type="evidence" value="ECO:0007669"/>
    <property type="project" value="TreeGrafter"/>
</dbReference>
<feature type="domain" description="Rho-GAP" evidence="6">
    <location>
        <begin position="419"/>
        <end position="604"/>
    </location>
</feature>
<dbReference type="InterPro" id="IPR000198">
    <property type="entry name" value="RhoGAP_dom"/>
</dbReference>
<feature type="non-terminal residue" evidence="7">
    <location>
        <position position="1"/>
    </location>
</feature>
<dbReference type="GO" id="GO:0032154">
    <property type="term" value="C:cleavage furrow"/>
    <property type="evidence" value="ECO:0007669"/>
    <property type="project" value="TreeGrafter"/>
</dbReference>
<dbReference type="InterPro" id="IPR046349">
    <property type="entry name" value="C1-like_sf"/>
</dbReference>
<keyword evidence="1" id="KW-0479">Metal-binding</keyword>
<dbReference type="PANTHER" id="PTHR46199">
    <property type="entry name" value="RAC GTPASE-ACTIVATING PROTEIN 1"/>
    <property type="match status" value="1"/>
</dbReference>
<feature type="compositionally biased region" description="Acidic residues" evidence="4">
    <location>
        <begin position="189"/>
        <end position="211"/>
    </location>
</feature>
<evidence type="ECO:0000259" key="5">
    <source>
        <dbReference type="PROSITE" id="PS50081"/>
    </source>
</evidence>
<gene>
    <name evidence="7" type="ORF">PFISCL1PPCAC_16805</name>
</gene>
<evidence type="ECO:0000313" key="7">
    <source>
        <dbReference type="EMBL" id="GMT25508.1"/>
    </source>
</evidence>
<dbReference type="SUPFAM" id="SSF48350">
    <property type="entry name" value="GTPase activation domain, GAP"/>
    <property type="match status" value="1"/>
</dbReference>
<keyword evidence="3" id="KW-0175">Coiled coil</keyword>
<dbReference type="Gene3D" id="3.30.60.20">
    <property type="match status" value="1"/>
</dbReference>
<dbReference type="GO" id="GO:0097149">
    <property type="term" value="C:centralspindlin complex"/>
    <property type="evidence" value="ECO:0007669"/>
    <property type="project" value="TreeGrafter"/>
</dbReference>
<dbReference type="Proteomes" id="UP001432322">
    <property type="component" value="Unassembled WGS sequence"/>
</dbReference>
<dbReference type="PROSITE" id="PS50238">
    <property type="entry name" value="RHOGAP"/>
    <property type="match status" value="1"/>
</dbReference>
<sequence length="714" mass="80144">GRRGTNREHAGEGTSKDDGEMCSKQESRQIMDLHYSLVQAMHAKSRSYQALLSDFQNLTEVYDKSRKLHKSDIMKRKDAESQLAVMEEKVRKLQQENEEKERTNRTLNAQLKDARGQVANQLGKINALEADLDEWTNRMDLIKKNLKEQLETLPSENRQQLEFIREPSLYRSHSRAYAERRGMIRVEEREEEEDESVDYDRTEDDMDDDEEAPHTRSGRAFRQSASNLDHHRRSVSAHVLPTKRSRVFNHIEEEVHETGLAPQKKRSRDGINLTSTNTEVTTTITFDEQRPVKAKVAIRRSMNRSMSESNLIEQAARPTGMPMVGTTSTIDLRTPRGAESWTRGRPIDQRPHRFEKMPSFFKMTSCDVCNGGINFAAKPAVRCIDCNQHAHVACKKRLVCPCVPKSATPRTPSRSKMGPRLQEFCPPTAPMIPAPIIHCVIALEKKNLDYPGIYRVPGNKGQVDRVLHELKTSRAVPKLELQDIEVITGCIKEFLRQLRDPLIPKTSRDEFVRAAVADNYTALHAAIRDLPQPNRDTLAFLCLHWLRVVARSTLNKMPMENLVRCLSPTVVGLHNLTSLDRAGDDSNKAMAVLEALLRLDTDYWEQYLSFDGSGAATKSTGSSTLGGTMGTLSLTPKAPPLLSASARINSARGGAPHHLDFSEQSSSAVDQSLLGPISSSPKKGGVAPSVPLIFDNRMRTVGGVQTKKYFPSPL</sequence>
<dbReference type="AlphaFoldDB" id="A0AAV5W472"/>
<feature type="coiled-coil region" evidence="3">
    <location>
        <begin position="76"/>
        <end position="152"/>
    </location>
</feature>
<evidence type="ECO:0000256" key="1">
    <source>
        <dbReference type="ARBA" id="ARBA00022723"/>
    </source>
</evidence>
<protein>
    <submittedName>
        <fullName evidence="7">Uncharacterized protein</fullName>
    </submittedName>
</protein>
<proteinExistence type="predicted"/>
<evidence type="ECO:0000256" key="2">
    <source>
        <dbReference type="ARBA" id="ARBA00022833"/>
    </source>
</evidence>
<dbReference type="GO" id="GO:0051233">
    <property type="term" value="C:spindle midzone"/>
    <property type="evidence" value="ECO:0007669"/>
    <property type="project" value="TreeGrafter"/>
</dbReference>
<evidence type="ECO:0000256" key="3">
    <source>
        <dbReference type="SAM" id="Coils"/>
    </source>
</evidence>
<accession>A0AAV5W472</accession>
<name>A0AAV5W472_9BILA</name>
<dbReference type="PROSITE" id="PS50081">
    <property type="entry name" value="ZF_DAG_PE_2"/>
    <property type="match status" value="1"/>
</dbReference>